<sequence length="269" mass="30173">MSYKTLLLTGLAWVATVSQVAESRPDITFLCNRMPEVCTNMCWAVRCASPKFPQTLNWDNPSEDTKNKRRKSAGCQKGNKCNKGKKGPGHRGGKYTSCDEYPFATTSNSKFPNGHQVSRCVPPVENSRQGKALQTVYGRFKKKGFKSHSLQIAFGNPGARGVKYCNNQSCKNDGFQVQDGKIKKREEDPVFKFYRTSSGMILGSLTKIDTPSNFTREVDEQEQKHVAAQFLETWKEPVEGEDVPVISDIVLEEMTFEEAMKSFDQGEAQ</sequence>
<evidence type="ECO:0000256" key="2">
    <source>
        <dbReference type="SAM" id="SignalP"/>
    </source>
</evidence>
<evidence type="ECO:0000313" key="5">
    <source>
        <dbReference type="Proteomes" id="UP000748025"/>
    </source>
</evidence>
<evidence type="ECO:0000256" key="1">
    <source>
        <dbReference type="SAM" id="MobiDB-lite"/>
    </source>
</evidence>
<dbReference type="AlphaFoldDB" id="A0A9P7N366"/>
<keyword evidence="5" id="KW-1185">Reference proteome</keyword>
<feature type="chain" id="PRO_5040398950" description="Deoxyribonuclease NucA/NucB domain-containing protein" evidence="2">
    <location>
        <begin position="24"/>
        <end position="269"/>
    </location>
</feature>
<keyword evidence="2" id="KW-0732">Signal</keyword>
<feature type="domain" description="Deoxyribonuclease NucA/NucB" evidence="3">
    <location>
        <begin position="41"/>
        <end position="141"/>
    </location>
</feature>
<organism evidence="4 5">
    <name type="scientific">Claviceps pusilla</name>
    <dbReference type="NCBI Taxonomy" id="123648"/>
    <lineage>
        <taxon>Eukaryota</taxon>
        <taxon>Fungi</taxon>
        <taxon>Dikarya</taxon>
        <taxon>Ascomycota</taxon>
        <taxon>Pezizomycotina</taxon>
        <taxon>Sordariomycetes</taxon>
        <taxon>Hypocreomycetidae</taxon>
        <taxon>Hypocreales</taxon>
        <taxon>Clavicipitaceae</taxon>
        <taxon>Claviceps</taxon>
    </lineage>
</organism>
<dbReference type="Pfam" id="PF14040">
    <property type="entry name" value="DNase_NucA_NucB"/>
    <property type="match status" value="1"/>
</dbReference>
<feature type="compositionally biased region" description="Basic residues" evidence="1">
    <location>
        <begin position="80"/>
        <end position="92"/>
    </location>
</feature>
<dbReference type="Proteomes" id="UP000748025">
    <property type="component" value="Unassembled WGS sequence"/>
</dbReference>
<feature type="signal peptide" evidence="2">
    <location>
        <begin position="1"/>
        <end position="23"/>
    </location>
</feature>
<dbReference type="OrthoDB" id="2748312at2759"/>
<accession>A0A9P7N366</accession>
<comment type="caution">
    <text evidence="4">The sequence shown here is derived from an EMBL/GenBank/DDBJ whole genome shotgun (WGS) entry which is preliminary data.</text>
</comment>
<reference evidence="4" key="1">
    <citation type="journal article" date="2020" name="bioRxiv">
        <title>Whole genome comparisons of ergot fungi reveals the divergence and evolution of species within the genus Claviceps are the result of varying mechanisms driving genome evolution and host range expansion.</title>
        <authorList>
            <person name="Wyka S.A."/>
            <person name="Mondo S.J."/>
            <person name="Liu M."/>
            <person name="Dettman J."/>
            <person name="Nalam V."/>
            <person name="Broders K.D."/>
        </authorList>
    </citation>
    <scope>NUCLEOTIDE SEQUENCE</scope>
    <source>
        <strain evidence="4">CCC 602</strain>
    </source>
</reference>
<dbReference type="EMBL" id="SRPW01003757">
    <property type="protein sequence ID" value="KAG5986148.1"/>
    <property type="molecule type" value="Genomic_DNA"/>
</dbReference>
<proteinExistence type="predicted"/>
<protein>
    <recommendedName>
        <fullName evidence="3">Deoxyribonuclease NucA/NucB domain-containing protein</fullName>
    </recommendedName>
</protein>
<dbReference type="InterPro" id="IPR029476">
    <property type="entry name" value="DNase_NucA_NucB"/>
</dbReference>
<evidence type="ECO:0000259" key="3">
    <source>
        <dbReference type="Pfam" id="PF14040"/>
    </source>
</evidence>
<evidence type="ECO:0000313" key="4">
    <source>
        <dbReference type="EMBL" id="KAG5986148.1"/>
    </source>
</evidence>
<name>A0A9P7N366_9HYPO</name>
<feature type="region of interest" description="Disordered" evidence="1">
    <location>
        <begin position="56"/>
        <end position="92"/>
    </location>
</feature>
<gene>
    <name evidence="4" type="ORF">E4U43_005642</name>
</gene>